<feature type="transmembrane region" description="Helical" evidence="2">
    <location>
        <begin position="87"/>
        <end position="108"/>
    </location>
</feature>
<dbReference type="AlphaFoldDB" id="A0A6J4KUG5"/>
<feature type="transmembrane region" description="Helical" evidence="2">
    <location>
        <begin position="128"/>
        <end position="151"/>
    </location>
</feature>
<keyword evidence="2" id="KW-0812">Transmembrane</keyword>
<feature type="transmembrane region" description="Helical" evidence="2">
    <location>
        <begin position="163"/>
        <end position="185"/>
    </location>
</feature>
<dbReference type="EMBL" id="CADCUC010000118">
    <property type="protein sequence ID" value="CAA9313697.1"/>
    <property type="molecule type" value="Genomic_DNA"/>
</dbReference>
<gene>
    <name evidence="3" type="ORF">AVDCRST_MAG90-624</name>
</gene>
<evidence type="ECO:0000256" key="1">
    <source>
        <dbReference type="SAM" id="MobiDB-lite"/>
    </source>
</evidence>
<accession>A0A6J4KUG5</accession>
<keyword evidence="2" id="KW-1133">Transmembrane helix</keyword>
<name>A0A6J4KUG5_9HYPH</name>
<feature type="transmembrane region" description="Helical" evidence="2">
    <location>
        <begin position="56"/>
        <end position="75"/>
    </location>
</feature>
<evidence type="ECO:0000313" key="3">
    <source>
        <dbReference type="EMBL" id="CAA9313697.1"/>
    </source>
</evidence>
<proteinExistence type="predicted"/>
<reference evidence="3" key="1">
    <citation type="submission" date="2020-02" db="EMBL/GenBank/DDBJ databases">
        <authorList>
            <person name="Meier V. D."/>
        </authorList>
    </citation>
    <scope>NUCLEOTIDE SEQUENCE</scope>
    <source>
        <strain evidence="3">AVDCRST_MAG90</strain>
    </source>
</reference>
<evidence type="ECO:0000256" key="2">
    <source>
        <dbReference type="SAM" id="Phobius"/>
    </source>
</evidence>
<feature type="region of interest" description="Disordered" evidence="1">
    <location>
        <begin position="225"/>
        <end position="247"/>
    </location>
</feature>
<protein>
    <submittedName>
        <fullName evidence="3">Uncharacterized protein</fullName>
    </submittedName>
</protein>
<feature type="transmembrane region" description="Helical" evidence="2">
    <location>
        <begin position="12"/>
        <end position="36"/>
    </location>
</feature>
<keyword evidence="2" id="KW-0472">Membrane</keyword>
<sequence length="247" mass="25719">MKREPALGRRALVRALTPLIVSLLSIVIVAATGLTTRSLFGTPLEDRFYGFFLDRYPLFLFAVCYGAAVIIAAAFEPGWRWGRMIAAPLGAAMFLALCLHPTFGGLVLRSGYMIGTVAFLSGVPTPAAVAAGAAASALVYGLALGLGVMLARLKRPRLAWGSLGRSIAAVLALWLGAVILAAPWALGMPSSGWPARALTLEATLIGVAIVAMALLPHAATAAASRFSETRPEPATDLPLGAEKKSIP</sequence>
<feature type="transmembrane region" description="Helical" evidence="2">
    <location>
        <begin position="197"/>
        <end position="215"/>
    </location>
</feature>
<organism evidence="3">
    <name type="scientific">uncultured Microvirga sp</name>
    <dbReference type="NCBI Taxonomy" id="412392"/>
    <lineage>
        <taxon>Bacteria</taxon>
        <taxon>Pseudomonadati</taxon>
        <taxon>Pseudomonadota</taxon>
        <taxon>Alphaproteobacteria</taxon>
        <taxon>Hyphomicrobiales</taxon>
        <taxon>Methylobacteriaceae</taxon>
        <taxon>Microvirga</taxon>
        <taxon>environmental samples</taxon>
    </lineage>
</organism>